<feature type="region of interest" description="Disordered" evidence="1">
    <location>
        <begin position="193"/>
        <end position="219"/>
    </location>
</feature>
<evidence type="ECO:0000313" key="2">
    <source>
        <dbReference type="EMBL" id="MFD0855707.1"/>
    </source>
</evidence>
<accession>A0ABW3CQ18</accession>
<feature type="compositionally biased region" description="Gly residues" evidence="1">
    <location>
        <begin position="201"/>
        <end position="219"/>
    </location>
</feature>
<sequence>MTEQKIRQDVSGAADGIGGWGNAWKVWEDQFDKLKQLVDSMKPANVERGGNTYNQVSNRIYDSMELIYNQSRRMSEAWGGDSARAAMDQMNTAYRQAREIYLKSGETGRALVNHAQTQRNWQAQYGTGGPTDGWVQETLRWSTTVVGSPASLLGNNASAGAAMHQVNVDTETTNNQFPEGIRQDMPTTNPNIDDIVPPGGGPGGGGGGPMPNMPGGGGA</sequence>
<name>A0ABW3CQ18_9ACTN</name>
<dbReference type="EMBL" id="JBHTIR010003739">
    <property type="protein sequence ID" value="MFD0855707.1"/>
    <property type="molecule type" value="Genomic_DNA"/>
</dbReference>
<protein>
    <recommendedName>
        <fullName evidence="4">WXG100 family type VII secretion target</fullName>
    </recommendedName>
</protein>
<gene>
    <name evidence="2" type="ORF">ACFQ07_25925</name>
</gene>
<proteinExistence type="predicted"/>
<evidence type="ECO:0000256" key="1">
    <source>
        <dbReference type="SAM" id="MobiDB-lite"/>
    </source>
</evidence>
<keyword evidence="3" id="KW-1185">Reference proteome</keyword>
<comment type="caution">
    <text evidence="2">The sequence shown here is derived from an EMBL/GenBank/DDBJ whole genome shotgun (WGS) entry which is preliminary data.</text>
</comment>
<reference evidence="3" key="1">
    <citation type="journal article" date="2019" name="Int. J. Syst. Evol. Microbiol.">
        <title>The Global Catalogue of Microorganisms (GCM) 10K type strain sequencing project: providing services to taxonomists for standard genome sequencing and annotation.</title>
        <authorList>
            <consortium name="The Broad Institute Genomics Platform"/>
            <consortium name="The Broad Institute Genome Sequencing Center for Infectious Disease"/>
            <person name="Wu L."/>
            <person name="Ma J."/>
        </authorList>
    </citation>
    <scope>NUCLEOTIDE SEQUENCE [LARGE SCALE GENOMIC DNA]</scope>
    <source>
        <strain evidence="3">JCM 31696</strain>
    </source>
</reference>
<evidence type="ECO:0008006" key="4">
    <source>
        <dbReference type="Google" id="ProtNLM"/>
    </source>
</evidence>
<evidence type="ECO:0000313" key="3">
    <source>
        <dbReference type="Proteomes" id="UP001597083"/>
    </source>
</evidence>
<dbReference type="Proteomes" id="UP001597083">
    <property type="component" value="Unassembled WGS sequence"/>
</dbReference>
<feature type="non-terminal residue" evidence="2">
    <location>
        <position position="219"/>
    </location>
</feature>
<organism evidence="2 3">
    <name type="scientific">Actinomadura adrarensis</name>
    <dbReference type="NCBI Taxonomy" id="1819600"/>
    <lineage>
        <taxon>Bacteria</taxon>
        <taxon>Bacillati</taxon>
        <taxon>Actinomycetota</taxon>
        <taxon>Actinomycetes</taxon>
        <taxon>Streptosporangiales</taxon>
        <taxon>Thermomonosporaceae</taxon>
        <taxon>Actinomadura</taxon>
    </lineage>
</organism>